<proteinExistence type="inferred from homology"/>
<keyword evidence="5 8" id="KW-1133">Transmembrane helix</keyword>
<organism evidence="9 10">
    <name type="scientific">Sedimentibacter hydroxybenzoicus DSM 7310</name>
    <dbReference type="NCBI Taxonomy" id="1123245"/>
    <lineage>
        <taxon>Bacteria</taxon>
        <taxon>Bacillati</taxon>
        <taxon>Bacillota</taxon>
        <taxon>Tissierellia</taxon>
        <taxon>Sedimentibacter</taxon>
    </lineage>
</organism>
<feature type="transmembrane region" description="Helical" evidence="8">
    <location>
        <begin position="400"/>
        <end position="422"/>
    </location>
</feature>
<evidence type="ECO:0000256" key="7">
    <source>
        <dbReference type="PIRNR" id="PIRNR016636"/>
    </source>
</evidence>
<dbReference type="InterPro" id="IPR004299">
    <property type="entry name" value="MBOAT_fam"/>
</dbReference>
<dbReference type="InterPro" id="IPR051085">
    <property type="entry name" value="MB_O-acyltransferase"/>
</dbReference>
<evidence type="ECO:0000256" key="6">
    <source>
        <dbReference type="ARBA" id="ARBA00023136"/>
    </source>
</evidence>
<evidence type="ECO:0000256" key="3">
    <source>
        <dbReference type="ARBA" id="ARBA00022475"/>
    </source>
</evidence>
<evidence type="ECO:0000256" key="2">
    <source>
        <dbReference type="ARBA" id="ARBA00010323"/>
    </source>
</evidence>
<reference evidence="9" key="1">
    <citation type="submission" date="2020-07" db="EMBL/GenBank/DDBJ databases">
        <title>Genomic analysis of a strain of Sedimentibacter Hydroxybenzoicus DSM7310.</title>
        <authorList>
            <person name="Ma S."/>
        </authorList>
    </citation>
    <scope>NUCLEOTIDE SEQUENCE</scope>
    <source>
        <strain evidence="9">DSM 7310</strain>
    </source>
</reference>
<dbReference type="GO" id="GO:0016746">
    <property type="term" value="F:acyltransferase activity"/>
    <property type="evidence" value="ECO:0007669"/>
    <property type="project" value="UniProtKB-KW"/>
</dbReference>
<comment type="similarity">
    <text evidence="2 7">Belongs to the membrane-bound acyltransferase family.</text>
</comment>
<keyword evidence="10" id="KW-1185">Reference proteome</keyword>
<dbReference type="EMBL" id="JACBNQ010000024">
    <property type="protein sequence ID" value="NYB75593.1"/>
    <property type="molecule type" value="Genomic_DNA"/>
</dbReference>
<feature type="transmembrane region" description="Helical" evidence="8">
    <location>
        <begin position="45"/>
        <end position="64"/>
    </location>
</feature>
<keyword evidence="7" id="KW-0808">Transferase</keyword>
<feature type="transmembrane region" description="Helical" evidence="8">
    <location>
        <begin position="221"/>
        <end position="238"/>
    </location>
</feature>
<feature type="transmembrane region" description="Helical" evidence="8">
    <location>
        <begin position="76"/>
        <end position="95"/>
    </location>
</feature>
<dbReference type="PIRSF" id="PIRSF016636">
    <property type="entry name" value="AlgI_DltB"/>
    <property type="match status" value="1"/>
</dbReference>
<evidence type="ECO:0000256" key="4">
    <source>
        <dbReference type="ARBA" id="ARBA00022692"/>
    </source>
</evidence>
<name>A0A974GXI9_SEDHY</name>
<keyword evidence="3 7" id="KW-1003">Cell membrane</keyword>
<evidence type="ECO:0000256" key="8">
    <source>
        <dbReference type="SAM" id="Phobius"/>
    </source>
</evidence>
<dbReference type="InterPro" id="IPR028362">
    <property type="entry name" value="AlgI"/>
</dbReference>
<dbReference type="PANTHER" id="PTHR13285">
    <property type="entry name" value="ACYLTRANSFERASE"/>
    <property type="match status" value="1"/>
</dbReference>
<keyword evidence="4 8" id="KW-0812">Transmembrane</keyword>
<protein>
    <submittedName>
        <fullName evidence="9">MBOAT family protein</fullName>
    </submittedName>
</protein>
<dbReference type="RefSeq" id="WP_179239310.1">
    <property type="nucleotide sequence ID" value="NZ_JACBNQ010000024.1"/>
</dbReference>
<comment type="subcellular location">
    <subcellularLocation>
        <location evidence="1">Cell membrane</location>
        <topology evidence="1">Multi-pass membrane protein</topology>
    </subcellularLocation>
</comment>
<dbReference type="PIRSF" id="PIRSF500217">
    <property type="entry name" value="AlgI"/>
    <property type="match status" value="1"/>
</dbReference>
<feature type="transmembrane region" description="Helical" evidence="8">
    <location>
        <begin position="323"/>
        <end position="341"/>
    </location>
</feature>
<dbReference type="AlphaFoldDB" id="A0A974GXI9"/>
<sequence>MLFSSISFIYYFLPMVLLLYFLVPFRFKNLILLVSSLFFYFYGEPIYSILMIASSLSGYLHGLWINKTRKSRYAKIPLICSITFSIGILLYFKYADFFIENIVWLFGFEIKALKLALPIGISFYTFQILSYTIDVYRGNARVQTNFFNFAAYVTLFPQLIAGPIVRYTTVEQELSQRKHTVANFSYGVRRFIIGLSKKVLIANTLGELGNIFFSLQESTVLFYWIYAVAFMLQIYYDFSGYSDMAIGLGRIFGFHFLENFNYPYISKSISEFWRRWHISLGTWFRDYVYIPMGGNRVSTVKWIRNIFVVWFLTGFWHGANWNFVIWGLYFGIFLIIERLLLNGILKKLPAVAGYVYTLFFVLISFVIFNTNSMAEFTGYIKGMFGFLSIPFSNSETNYYLISYGLTLIIAAFGATPLTVRVIDKIKNSKKGEYILNVSELIVLMSMLLLITGYLVDGSFNPFLYFRF</sequence>
<dbReference type="InterPro" id="IPR024194">
    <property type="entry name" value="Ac/AlaTfrase_AlgI/DltB"/>
</dbReference>
<feature type="transmembrane region" description="Helical" evidence="8">
    <location>
        <begin position="7"/>
        <end position="25"/>
    </location>
</feature>
<accession>A0A974GXI9</accession>
<dbReference type="PANTHER" id="PTHR13285:SF18">
    <property type="entry name" value="PROTEIN-CYSTEINE N-PALMITOYLTRANSFERASE RASP"/>
    <property type="match status" value="1"/>
</dbReference>
<dbReference type="GO" id="GO:0005886">
    <property type="term" value="C:plasma membrane"/>
    <property type="evidence" value="ECO:0007669"/>
    <property type="project" value="UniProtKB-SubCell"/>
</dbReference>
<evidence type="ECO:0000313" key="9">
    <source>
        <dbReference type="EMBL" id="NYB75593.1"/>
    </source>
</evidence>
<gene>
    <name evidence="9" type="ORF">HZF24_15705</name>
</gene>
<feature type="transmembrane region" description="Helical" evidence="8">
    <location>
        <begin position="434"/>
        <end position="455"/>
    </location>
</feature>
<feature type="transmembrane region" description="Helical" evidence="8">
    <location>
        <begin position="145"/>
        <end position="165"/>
    </location>
</feature>
<feature type="transmembrane region" description="Helical" evidence="8">
    <location>
        <begin position="302"/>
        <end position="317"/>
    </location>
</feature>
<evidence type="ECO:0000256" key="1">
    <source>
        <dbReference type="ARBA" id="ARBA00004651"/>
    </source>
</evidence>
<feature type="transmembrane region" description="Helical" evidence="8">
    <location>
        <begin position="348"/>
        <end position="368"/>
    </location>
</feature>
<dbReference type="Pfam" id="PF03062">
    <property type="entry name" value="MBOAT"/>
    <property type="match status" value="1"/>
</dbReference>
<keyword evidence="6 7" id="KW-0472">Membrane</keyword>
<comment type="caution">
    <text evidence="9">The sequence shown here is derived from an EMBL/GenBank/DDBJ whole genome shotgun (WGS) entry which is preliminary data.</text>
</comment>
<dbReference type="GO" id="GO:0042121">
    <property type="term" value="P:alginic acid biosynthetic process"/>
    <property type="evidence" value="ECO:0007669"/>
    <property type="project" value="InterPro"/>
</dbReference>
<evidence type="ECO:0000256" key="5">
    <source>
        <dbReference type="ARBA" id="ARBA00022989"/>
    </source>
</evidence>
<evidence type="ECO:0000313" key="10">
    <source>
        <dbReference type="Proteomes" id="UP000611629"/>
    </source>
</evidence>
<keyword evidence="7" id="KW-0012">Acyltransferase</keyword>
<dbReference type="Proteomes" id="UP000611629">
    <property type="component" value="Unassembled WGS sequence"/>
</dbReference>